<dbReference type="InterPro" id="IPR002550">
    <property type="entry name" value="CNNM"/>
</dbReference>
<evidence type="ECO:0000256" key="9">
    <source>
        <dbReference type="PROSITE-ProRule" id="PRU00703"/>
    </source>
</evidence>
<dbReference type="AlphaFoldDB" id="A0A7T7XLD6"/>
<dbReference type="EMBL" id="CP067089">
    <property type="protein sequence ID" value="QQO08353.1"/>
    <property type="molecule type" value="Genomic_DNA"/>
</dbReference>
<dbReference type="SMART" id="SM00116">
    <property type="entry name" value="CBS"/>
    <property type="match status" value="2"/>
</dbReference>
<evidence type="ECO:0000256" key="7">
    <source>
        <dbReference type="ARBA" id="ARBA00023122"/>
    </source>
</evidence>
<dbReference type="InterPro" id="IPR036318">
    <property type="entry name" value="FAD-bd_PCMH-like_sf"/>
</dbReference>
<dbReference type="SUPFAM" id="SSF54631">
    <property type="entry name" value="CBS-domain pair"/>
    <property type="match status" value="1"/>
</dbReference>
<comment type="subcellular location">
    <subcellularLocation>
        <location evidence="1">Cell membrane</location>
        <topology evidence="1">Multi-pass membrane protein</topology>
    </subcellularLocation>
</comment>
<dbReference type="Pfam" id="PF03471">
    <property type="entry name" value="CorC_HlyC"/>
    <property type="match status" value="1"/>
</dbReference>
<dbReference type="InterPro" id="IPR016169">
    <property type="entry name" value="FAD-bd_PCMH_sub2"/>
</dbReference>
<feature type="domain" description="CNNM transmembrane" evidence="13">
    <location>
        <begin position="1"/>
        <end position="187"/>
    </location>
</feature>
<dbReference type="InterPro" id="IPR044751">
    <property type="entry name" value="Ion_transp-like_CBS"/>
</dbReference>
<evidence type="ECO:0000256" key="11">
    <source>
        <dbReference type="SAM" id="Phobius"/>
    </source>
</evidence>
<accession>A0A7T7XLD6</accession>
<organism evidence="14 15">
    <name type="scientific">Breznakiella homolactica</name>
    <dbReference type="NCBI Taxonomy" id="2798577"/>
    <lineage>
        <taxon>Bacteria</taxon>
        <taxon>Pseudomonadati</taxon>
        <taxon>Spirochaetota</taxon>
        <taxon>Spirochaetia</taxon>
        <taxon>Spirochaetales</taxon>
        <taxon>Breznakiellaceae</taxon>
        <taxon>Breznakiella</taxon>
    </lineage>
</organism>
<dbReference type="InterPro" id="IPR000644">
    <property type="entry name" value="CBS_dom"/>
</dbReference>
<protein>
    <submittedName>
        <fullName evidence="14">HlyC/CorC family transporter</fullName>
    </submittedName>
</protein>
<dbReference type="PROSITE" id="PS51371">
    <property type="entry name" value="CBS"/>
    <property type="match status" value="2"/>
</dbReference>
<keyword evidence="7 9" id="KW-0129">CBS domain</keyword>
<dbReference type="PANTHER" id="PTHR22777:SF32">
    <property type="entry name" value="UPF0053 INNER MEMBRANE PROTEIN YFJD"/>
    <property type="match status" value="1"/>
</dbReference>
<dbReference type="SMART" id="SM01091">
    <property type="entry name" value="CorC_HlyC"/>
    <property type="match status" value="1"/>
</dbReference>
<dbReference type="InterPro" id="IPR005170">
    <property type="entry name" value="Transptr-assoc_dom"/>
</dbReference>
<dbReference type="Proteomes" id="UP000595917">
    <property type="component" value="Chromosome"/>
</dbReference>
<keyword evidence="15" id="KW-1185">Reference proteome</keyword>
<evidence type="ECO:0000259" key="13">
    <source>
        <dbReference type="PROSITE" id="PS51846"/>
    </source>
</evidence>
<evidence type="ECO:0000313" key="15">
    <source>
        <dbReference type="Proteomes" id="UP000595917"/>
    </source>
</evidence>
<feature type="transmembrane region" description="Helical" evidence="11">
    <location>
        <begin position="92"/>
        <end position="110"/>
    </location>
</feature>
<evidence type="ECO:0000256" key="6">
    <source>
        <dbReference type="ARBA" id="ARBA00022989"/>
    </source>
</evidence>
<feature type="domain" description="CBS" evidence="12">
    <location>
        <begin position="268"/>
        <end position="325"/>
    </location>
</feature>
<dbReference type="Gene3D" id="3.10.580.10">
    <property type="entry name" value="CBS-domain"/>
    <property type="match status" value="1"/>
</dbReference>
<evidence type="ECO:0000256" key="5">
    <source>
        <dbReference type="ARBA" id="ARBA00022737"/>
    </source>
</evidence>
<gene>
    <name evidence="14" type="ORF">JFL75_15650</name>
</gene>
<comment type="similarity">
    <text evidence="2">Belongs to the UPF0053 family.</text>
</comment>
<feature type="transmembrane region" description="Helical" evidence="11">
    <location>
        <begin position="130"/>
        <end position="148"/>
    </location>
</feature>
<keyword evidence="3" id="KW-1003">Cell membrane</keyword>
<dbReference type="KEGG" id="bhc:JFL75_15650"/>
<keyword evidence="5" id="KW-0677">Repeat</keyword>
<name>A0A7T7XLD6_9SPIR</name>
<sequence length="428" mass="47539">MDSHSISLIVSLGFLLICSAFFSASETAFSSLNKIKLKNLGIQGNKRAMAALELADNYDKLLSSVLIGNNIVNIASSALATVLFVGFFGNMGVTIATVTMTVLVLIFGEISPKTLAKEAPESFAMFSTPVLRVFIIILTPVNKALAVWKSMILKIFRLNTDRSVTEEELITFVEEVRQEGGINAQEEDMIKQAIEFDDLTAGDIFTPRVDVKAIALDDSLEAIEKMFYETGYSRLPVYNDSIDHICGVILQKDFHYQVLKQHKSLEEIIKPMVFIPKNMKVPKLLKAMQEQKSHIAAIVDEYGGTVGIVTIEDIVEELVGDIWDEHDHVQEEIIPLSNDTYKVHGNTDLEDLFELFSLDINEEKTNATTVGSWVMEQLGDIPREGESFVYKNISVAVSKTIRHRVMEVTVSALPETETAAPEDGTHES</sequence>
<feature type="domain" description="CBS" evidence="12">
    <location>
        <begin position="205"/>
        <end position="264"/>
    </location>
</feature>
<dbReference type="GO" id="GO:0050660">
    <property type="term" value="F:flavin adenine dinucleotide binding"/>
    <property type="evidence" value="ECO:0007669"/>
    <property type="project" value="InterPro"/>
</dbReference>
<proteinExistence type="inferred from homology"/>
<dbReference type="InterPro" id="IPR046342">
    <property type="entry name" value="CBS_dom_sf"/>
</dbReference>
<dbReference type="SUPFAM" id="SSF56176">
    <property type="entry name" value="FAD-binding/transporter-associated domain-like"/>
    <property type="match status" value="1"/>
</dbReference>
<dbReference type="PANTHER" id="PTHR22777">
    <property type="entry name" value="HEMOLYSIN-RELATED"/>
    <property type="match status" value="1"/>
</dbReference>
<evidence type="ECO:0000256" key="1">
    <source>
        <dbReference type="ARBA" id="ARBA00004651"/>
    </source>
</evidence>
<dbReference type="PROSITE" id="PS51846">
    <property type="entry name" value="CNNM"/>
    <property type="match status" value="1"/>
</dbReference>
<dbReference type="GO" id="GO:0005886">
    <property type="term" value="C:plasma membrane"/>
    <property type="evidence" value="ECO:0007669"/>
    <property type="project" value="UniProtKB-SubCell"/>
</dbReference>
<evidence type="ECO:0000256" key="2">
    <source>
        <dbReference type="ARBA" id="ARBA00006337"/>
    </source>
</evidence>
<reference evidence="14" key="1">
    <citation type="submission" date="2021-01" db="EMBL/GenBank/DDBJ databases">
        <title>Description of Breznakiella homolactica.</title>
        <authorList>
            <person name="Song Y."/>
            <person name="Brune A."/>
        </authorList>
    </citation>
    <scope>NUCLEOTIDE SEQUENCE</scope>
    <source>
        <strain evidence="14">RmG30</strain>
    </source>
</reference>
<dbReference type="Pfam" id="PF00571">
    <property type="entry name" value="CBS"/>
    <property type="match status" value="2"/>
</dbReference>
<dbReference type="Pfam" id="PF01595">
    <property type="entry name" value="CNNM"/>
    <property type="match status" value="1"/>
</dbReference>
<evidence type="ECO:0000256" key="10">
    <source>
        <dbReference type="PROSITE-ProRule" id="PRU01193"/>
    </source>
</evidence>
<evidence type="ECO:0000313" key="14">
    <source>
        <dbReference type="EMBL" id="QQO08353.1"/>
    </source>
</evidence>
<evidence type="ECO:0000259" key="12">
    <source>
        <dbReference type="PROSITE" id="PS51371"/>
    </source>
</evidence>
<evidence type="ECO:0000256" key="8">
    <source>
        <dbReference type="ARBA" id="ARBA00023136"/>
    </source>
</evidence>
<dbReference type="Gene3D" id="3.30.465.10">
    <property type="match status" value="1"/>
</dbReference>
<dbReference type="CDD" id="cd04590">
    <property type="entry name" value="CBS_pair_CorC_HlyC_assoc"/>
    <property type="match status" value="1"/>
</dbReference>
<keyword evidence="4 10" id="KW-0812">Transmembrane</keyword>
<keyword evidence="8 10" id="KW-0472">Membrane</keyword>
<keyword evidence="6 10" id="KW-1133">Transmembrane helix</keyword>
<evidence type="ECO:0000256" key="4">
    <source>
        <dbReference type="ARBA" id="ARBA00022692"/>
    </source>
</evidence>
<evidence type="ECO:0000256" key="3">
    <source>
        <dbReference type="ARBA" id="ARBA00022475"/>
    </source>
</evidence>
<dbReference type="FunFam" id="3.10.580.10:FF:000002">
    <property type="entry name" value="Magnesium/cobalt efflux protein CorC"/>
    <property type="match status" value="1"/>
</dbReference>